<dbReference type="Proteomes" id="UP000031726">
    <property type="component" value="Segment"/>
</dbReference>
<organism evidence="1 2">
    <name type="scientific">Achromobacter phage 83-24</name>
    <dbReference type="NCBI Taxonomy" id="1589747"/>
    <lineage>
        <taxon>Viruses</taxon>
        <taxon>Duplodnaviria</taxon>
        <taxon>Heunggongvirae</taxon>
        <taxon>Uroviricota</taxon>
        <taxon>Caudoviricetes</taxon>
        <taxon>Steinhofvirus</taxon>
        <taxon>Steinhofvirus sv8324</taxon>
    </lineage>
</organism>
<evidence type="ECO:0000313" key="2">
    <source>
        <dbReference type="Proteomes" id="UP000031726"/>
    </source>
</evidence>
<dbReference type="GeneID" id="26628919"/>
<dbReference type="KEGG" id="vg:26628919"/>
<keyword evidence="2" id="KW-1185">Reference proteome</keyword>
<gene>
    <name evidence="1" type="ORF">JWAP_00013</name>
</gene>
<dbReference type="OrthoDB" id="35546at10239"/>
<proteinExistence type="predicted"/>
<name>A0A0B5A6S6_9CAUD</name>
<protein>
    <submittedName>
        <fullName evidence="1">Uncharacterized protein</fullName>
    </submittedName>
</protein>
<dbReference type="EMBL" id="KP202970">
    <property type="protein sequence ID" value="AJD82846.1"/>
    <property type="molecule type" value="Genomic_DNA"/>
</dbReference>
<reference evidence="1 2" key="1">
    <citation type="submission" date="2014-11" db="EMBL/GenBank/DDBJ databases">
        <title>Characterization and genome comparisons of three Achromobacter phages of the Siphoviridae family.</title>
        <authorList>
            <person name="Dreiseikelmann B."/>
            <person name="Bunk B."/>
            <person name="Rohde M."/>
            <person name="Wittmann J."/>
        </authorList>
    </citation>
    <scope>NUCLEOTIDE SEQUENCE [LARGE SCALE GENOMIC DNA]</scope>
</reference>
<accession>A0A0B5A6S6</accession>
<sequence>MAIRLHRLAWAERTALRLIKEYGAPCRMTIDFPGAPIPGQPGRIGPSLQETVEFSGVVLSNLTDIQIPSNVVFTDVLLAASSQFRPSIAMPSPPTEYLLGALTGIFKEGQWKNMRVKHVQQVVPNGNSILFRFFLGA</sequence>
<evidence type="ECO:0000313" key="1">
    <source>
        <dbReference type="EMBL" id="AJD82846.1"/>
    </source>
</evidence>
<dbReference type="RefSeq" id="YP_009201747.1">
    <property type="nucleotide sequence ID" value="NC_028834.1"/>
</dbReference>